<keyword evidence="1 4" id="KW-0812">Transmembrane</keyword>
<accession>A0A4D7DIZ1</accession>
<dbReference type="CDD" id="cd17324">
    <property type="entry name" value="MFS_NepI_like"/>
    <property type="match status" value="1"/>
</dbReference>
<feature type="transmembrane region" description="Helical" evidence="4">
    <location>
        <begin position="174"/>
        <end position="194"/>
    </location>
</feature>
<dbReference type="RefSeq" id="WP_084631517.1">
    <property type="nucleotide sequence ID" value="NZ_CP039691.1"/>
</dbReference>
<feature type="transmembrane region" description="Helical" evidence="4">
    <location>
        <begin position="354"/>
        <end position="374"/>
    </location>
</feature>
<dbReference type="InterPro" id="IPR036259">
    <property type="entry name" value="MFS_trans_sf"/>
</dbReference>
<dbReference type="GO" id="GO:0022857">
    <property type="term" value="F:transmembrane transporter activity"/>
    <property type="evidence" value="ECO:0007669"/>
    <property type="project" value="InterPro"/>
</dbReference>
<feature type="transmembrane region" description="Helical" evidence="4">
    <location>
        <begin position="284"/>
        <end position="306"/>
    </location>
</feature>
<keyword evidence="3 4" id="KW-0472">Membrane</keyword>
<dbReference type="PROSITE" id="PS50850">
    <property type="entry name" value="MFS"/>
    <property type="match status" value="1"/>
</dbReference>
<dbReference type="InterPro" id="IPR011701">
    <property type="entry name" value="MFS"/>
</dbReference>
<dbReference type="STRING" id="1367849.GCA_000518585_01515"/>
<evidence type="ECO:0000256" key="4">
    <source>
        <dbReference type="SAM" id="Phobius"/>
    </source>
</evidence>
<dbReference type="OrthoDB" id="9815356at2"/>
<evidence type="ECO:0000313" key="9">
    <source>
        <dbReference type="Proteomes" id="UP000826513"/>
    </source>
</evidence>
<reference evidence="6 8" key="1">
    <citation type="submission" date="2019-04" db="EMBL/GenBank/DDBJ databases">
        <title>Complete genome sequence of Agrobacterium larrymoorei CFBP5473.</title>
        <authorList>
            <person name="Haryono M."/>
            <person name="Chou L."/>
            <person name="Lin Y.-C."/>
            <person name="Lai E.-M."/>
            <person name="Kuo C.-H."/>
        </authorList>
    </citation>
    <scope>NUCLEOTIDE SEQUENCE [LARGE SCALE GENOMIC DNA]</scope>
    <source>
        <strain evidence="6 8">CFBP5473</strain>
    </source>
</reference>
<dbReference type="Proteomes" id="UP000298545">
    <property type="component" value="Chromosome circular"/>
</dbReference>
<evidence type="ECO:0000256" key="2">
    <source>
        <dbReference type="ARBA" id="ARBA00022989"/>
    </source>
</evidence>
<dbReference type="Pfam" id="PF07690">
    <property type="entry name" value="MFS_1"/>
    <property type="match status" value="1"/>
</dbReference>
<evidence type="ECO:0000313" key="8">
    <source>
        <dbReference type="Proteomes" id="UP000298545"/>
    </source>
</evidence>
<dbReference type="KEGG" id="alf:CFBP5473_05325"/>
<dbReference type="Proteomes" id="UP000826513">
    <property type="component" value="Chromosome 1"/>
</dbReference>
<feature type="transmembrane region" description="Helical" evidence="4">
    <location>
        <begin position="227"/>
        <end position="247"/>
    </location>
</feature>
<sequence>MMTSTVVDAAKPQEETISSAMIFLLASACGLVAANLYYAQPLAGVIGAELGLSSAATGLIVTLTQIGYGLGLLFVVPLGDLVENRRLIVATVGTAVLALIAAALAPHAAPFLAAVFLVGISSVAVQMIVPFAAHMTPHATRGRVVGNVMSGLMVGIMLARPVSSVLSEFVSWRGVFLLSAAVMVVLALVLYRLLPQRMPDAKLPYRSLLASMGHLARNTPILQRRSAYQAAMFGAFSLFWTTTPLYLSGPAFRLTQGEIALFALAGAAGAIAAPIAGRMADRGWTWGATLFALVTAAVSFLITHIASEGTHLSLALLVLAAITLDFAVTTTLVLGQRAIFALGAEYRSRLNGVFMATFFMGGALGSALGGWAYASGQWAAASWLGFALPVMALGFFLTEGRSEKRALKLG</sequence>
<dbReference type="InterPro" id="IPR020846">
    <property type="entry name" value="MFS_dom"/>
</dbReference>
<evidence type="ECO:0000313" key="7">
    <source>
        <dbReference type="EMBL" id="QYA07171.1"/>
    </source>
</evidence>
<evidence type="ECO:0000259" key="5">
    <source>
        <dbReference type="PROSITE" id="PS50850"/>
    </source>
</evidence>
<evidence type="ECO:0000313" key="6">
    <source>
        <dbReference type="EMBL" id="QCI97393.1"/>
    </source>
</evidence>
<dbReference type="AlphaFoldDB" id="A0A4D7DIZ1"/>
<keyword evidence="2 4" id="KW-1133">Transmembrane helix</keyword>
<gene>
    <name evidence="6" type="ORF">CFBP5473_05325</name>
    <name evidence="7" type="ORF">J5285_00085</name>
</gene>
<dbReference type="PANTHER" id="PTHR42910:SF1">
    <property type="entry name" value="MAJOR FACILITATOR SUPERFAMILY (MFS) PROFILE DOMAIN-CONTAINING PROTEIN"/>
    <property type="match status" value="1"/>
</dbReference>
<feature type="transmembrane region" description="Helical" evidence="4">
    <location>
        <begin position="111"/>
        <end position="132"/>
    </location>
</feature>
<keyword evidence="9" id="KW-1185">Reference proteome</keyword>
<feature type="transmembrane region" description="Helical" evidence="4">
    <location>
        <begin position="50"/>
        <end position="75"/>
    </location>
</feature>
<protein>
    <submittedName>
        <fullName evidence="6">MFS transporter</fullName>
    </submittedName>
</protein>
<proteinExistence type="predicted"/>
<feature type="transmembrane region" description="Helical" evidence="4">
    <location>
        <begin position="144"/>
        <end position="162"/>
    </location>
</feature>
<feature type="transmembrane region" description="Helical" evidence="4">
    <location>
        <begin position="380"/>
        <end position="398"/>
    </location>
</feature>
<evidence type="ECO:0000256" key="3">
    <source>
        <dbReference type="ARBA" id="ARBA00023136"/>
    </source>
</evidence>
<feature type="transmembrane region" description="Helical" evidence="4">
    <location>
        <begin position="20"/>
        <end position="38"/>
    </location>
</feature>
<dbReference type="EMBL" id="CP072167">
    <property type="protein sequence ID" value="QYA07171.1"/>
    <property type="molecule type" value="Genomic_DNA"/>
</dbReference>
<dbReference type="SUPFAM" id="SSF103473">
    <property type="entry name" value="MFS general substrate transporter"/>
    <property type="match status" value="1"/>
</dbReference>
<dbReference type="Gene3D" id="1.20.1250.20">
    <property type="entry name" value="MFS general substrate transporter like domains"/>
    <property type="match status" value="1"/>
</dbReference>
<name>A0A4D7DIZ1_9HYPH</name>
<feature type="domain" description="Major facilitator superfamily (MFS) profile" evidence="5">
    <location>
        <begin position="21"/>
        <end position="404"/>
    </location>
</feature>
<feature type="transmembrane region" description="Helical" evidence="4">
    <location>
        <begin position="87"/>
        <end position="105"/>
    </location>
</feature>
<organism evidence="6 8">
    <name type="scientific">Agrobacterium larrymoorei</name>
    <dbReference type="NCBI Taxonomy" id="160699"/>
    <lineage>
        <taxon>Bacteria</taxon>
        <taxon>Pseudomonadati</taxon>
        <taxon>Pseudomonadota</taxon>
        <taxon>Alphaproteobacteria</taxon>
        <taxon>Hyphomicrobiales</taxon>
        <taxon>Rhizobiaceae</taxon>
        <taxon>Rhizobium/Agrobacterium group</taxon>
        <taxon>Agrobacterium</taxon>
    </lineage>
</organism>
<reference evidence="7 9" key="2">
    <citation type="submission" date="2021-03" db="EMBL/GenBank/DDBJ databases">
        <title>Rapid diversification of plasmids in a genus of pathogenic and nitrogen fixing bacteria.</title>
        <authorList>
            <person name="Weisberg A.J."/>
            <person name="Miller M."/>
            <person name="Ream W."/>
            <person name="Grunwald N.J."/>
            <person name="Chang J.H."/>
        </authorList>
    </citation>
    <scope>NUCLEOTIDE SEQUENCE [LARGE SCALE GENOMIC DNA]</scope>
    <source>
        <strain evidence="7 9">AF3.44</strain>
    </source>
</reference>
<dbReference type="PANTHER" id="PTHR42910">
    <property type="entry name" value="TRANSPORTER SCO4007-RELATED"/>
    <property type="match status" value="1"/>
</dbReference>
<evidence type="ECO:0000256" key="1">
    <source>
        <dbReference type="ARBA" id="ARBA00022692"/>
    </source>
</evidence>
<dbReference type="EMBL" id="CP039691">
    <property type="protein sequence ID" value="QCI97393.1"/>
    <property type="molecule type" value="Genomic_DNA"/>
</dbReference>
<feature type="transmembrane region" description="Helical" evidence="4">
    <location>
        <begin position="312"/>
        <end position="334"/>
    </location>
</feature>
<feature type="transmembrane region" description="Helical" evidence="4">
    <location>
        <begin position="259"/>
        <end position="277"/>
    </location>
</feature>